<keyword evidence="9" id="KW-0732">Signal</keyword>
<evidence type="ECO:0000256" key="6">
    <source>
        <dbReference type="ARBA" id="ARBA00023326"/>
    </source>
</evidence>
<comment type="catalytic activity">
    <reaction evidence="1">
        <text>Random endo-hydrolysis of N-acetyl-beta-D-glucosaminide (1-&gt;4)-beta-linkages in chitin and chitodextrins.</text>
        <dbReference type="EC" id="3.2.1.14"/>
    </reaction>
</comment>
<dbReference type="InterPro" id="IPR050314">
    <property type="entry name" value="Glycosyl_Hydrlase_18"/>
</dbReference>
<dbReference type="SUPFAM" id="SSF51445">
    <property type="entry name" value="(Trans)glycosidases"/>
    <property type="match status" value="1"/>
</dbReference>
<evidence type="ECO:0000259" key="10">
    <source>
        <dbReference type="PROSITE" id="PS51910"/>
    </source>
</evidence>
<dbReference type="PANTHER" id="PTHR11177:SF317">
    <property type="entry name" value="CHITINASE 12-RELATED"/>
    <property type="match status" value="1"/>
</dbReference>
<gene>
    <name evidence="11" type="ORF">BQ2448_134</name>
</gene>
<dbReference type="GO" id="GO:0006032">
    <property type="term" value="P:chitin catabolic process"/>
    <property type="evidence" value="ECO:0007669"/>
    <property type="project" value="UniProtKB-KW"/>
</dbReference>
<evidence type="ECO:0000256" key="9">
    <source>
        <dbReference type="SAM" id="SignalP"/>
    </source>
</evidence>
<keyword evidence="4" id="KW-0119">Carbohydrate metabolism</keyword>
<evidence type="ECO:0000256" key="7">
    <source>
        <dbReference type="RuleBase" id="RU000489"/>
    </source>
</evidence>
<name>A0A238F7L4_9BASI</name>
<dbReference type="Proteomes" id="UP000198372">
    <property type="component" value="Unassembled WGS sequence"/>
</dbReference>
<proteinExistence type="inferred from homology"/>
<dbReference type="STRING" id="269621.A0A238F7L4"/>
<evidence type="ECO:0000256" key="4">
    <source>
        <dbReference type="ARBA" id="ARBA00023277"/>
    </source>
</evidence>
<accession>A0A238F7L4</accession>
<evidence type="ECO:0000313" key="11">
    <source>
        <dbReference type="EMBL" id="SCV68013.1"/>
    </source>
</evidence>
<dbReference type="PROSITE" id="PS01095">
    <property type="entry name" value="GH18_1"/>
    <property type="match status" value="1"/>
</dbReference>
<comment type="similarity">
    <text evidence="8">Belongs to the glycosyl hydrolase 18 family.</text>
</comment>
<keyword evidence="3" id="KW-0146">Chitin degradation</keyword>
<dbReference type="InterPro" id="IPR001223">
    <property type="entry name" value="Glyco_hydro18_cat"/>
</dbReference>
<dbReference type="GO" id="GO:0000272">
    <property type="term" value="P:polysaccharide catabolic process"/>
    <property type="evidence" value="ECO:0007669"/>
    <property type="project" value="UniProtKB-KW"/>
</dbReference>
<dbReference type="OrthoDB" id="73875at2759"/>
<evidence type="ECO:0000256" key="5">
    <source>
        <dbReference type="ARBA" id="ARBA00023295"/>
    </source>
</evidence>
<dbReference type="InterPro" id="IPR001579">
    <property type="entry name" value="Glyco_hydro_18_chit_AS"/>
</dbReference>
<keyword evidence="2 7" id="KW-0378">Hydrolase</keyword>
<evidence type="ECO:0000256" key="8">
    <source>
        <dbReference type="RuleBase" id="RU004453"/>
    </source>
</evidence>
<dbReference type="PROSITE" id="PS51910">
    <property type="entry name" value="GH18_2"/>
    <property type="match status" value="1"/>
</dbReference>
<dbReference type="GO" id="GO:0008061">
    <property type="term" value="F:chitin binding"/>
    <property type="evidence" value="ECO:0007669"/>
    <property type="project" value="InterPro"/>
</dbReference>
<protein>
    <submittedName>
        <fullName evidence="11">BQ2448_134 protein</fullName>
    </submittedName>
</protein>
<feature type="chain" id="PRO_5012895745" evidence="9">
    <location>
        <begin position="19"/>
        <end position="391"/>
    </location>
</feature>
<organism evidence="11 12">
    <name type="scientific">Microbotryum intermedium</name>
    <dbReference type="NCBI Taxonomy" id="269621"/>
    <lineage>
        <taxon>Eukaryota</taxon>
        <taxon>Fungi</taxon>
        <taxon>Dikarya</taxon>
        <taxon>Basidiomycota</taxon>
        <taxon>Pucciniomycotina</taxon>
        <taxon>Microbotryomycetes</taxon>
        <taxon>Microbotryales</taxon>
        <taxon>Microbotryaceae</taxon>
        <taxon>Microbotryum</taxon>
    </lineage>
</organism>
<feature type="domain" description="GH18" evidence="10">
    <location>
        <begin position="26"/>
        <end position="391"/>
    </location>
</feature>
<keyword evidence="12" id="KW-1185">Reference proteome</keyword>
<keyword evidence="6" id="KW-0624">Polysaccharide degradation</keyword>
<evidence type="ECO:0000313" key="12">
    <source>
        <dbReference type="Proteomes" id="UP000198372"/>
    </source>
</evidence>
<dbReference type="GO" id="GO:0005576">
    <property type="term" value="C:extracellular region"/>
    <property type="evidence" value="ECO:0007669"/>
    <property type="project" value="TreeGrafter"/>
</dbReference>
<dbReference type="PANTHER" id="PTHR11177">
    <property type="entry name" value="CHITINASE"/>
    <property type="match status" value="1"/>
</dbReference>
<reference evidence="12" key="1">
    <citation type="submission" date="2016-09" db="EMBL/GenBank/DDBJ databases">
        <authorList>
            <person name="Jeantristanb JTB J.-T."/>
            <person name="Ricardo R."/>
        </authorList>
    </citation>
    <scope>NUCLEOTIDE SEQUENCE [LARGE SCALE GENOMIC DNA]</scope>
</reference>
<dbReference type="Pfam" id="PF00704">
    <property type="entry name" value="Glyco_hydro_18"/>
    <property type="match status" value="1"/>
</dbReference>
<dbReference type="Gene3D" id="3.20.20.80">
    <property type="entry name" value="Glycosidases"/>
    <property type="match status" value="2"/>
</dbReference>
<dbReference type="InterPro" id="IPR011583">
    <property type="entry name" value="Chitinase_II/V-like_cat"/>
</dbReference>
<feature type="signal peptide" evidence="9">
    <location>
        <begin position="1"/>
        <end position="18"/>
    </location>
</feature>
<keyword evidence="5 7" id="KW-0326">Glycosidase</keyword>
<evidence type="ECO:0000256" key="1">
    <source>
        <dbReference type="ARBA" id="ARBA00000822"/>
    </source>
</evidence>
<dbReference type="AlphaFoldDB" id="A0A238F7L4"/>
<sequence length="391" mass="42734">MLILLLVCHGLLVGSALAGPGFSGKTEVSAYFASYNMAPSEVPYSRYTHLNYFVFETTPSASSLSRAGISSSVVTDFVTRAHAAKVKVSYTVGGWTGSKYFSQHASNNRTLFAQTLVNTMKQYNFDGIDIDWEFPGVQGIGDNLVQKRDSDNFLRLLQSIRKLAPSARISLAVPAGGLQGPNGPLKDMTSWLPAFDYLTIMTYDIFGTWGSTTGPNSPLSASCAPSDIPYSIESSVNHYRSLKIPANRILLGFPSYSYAYTVEHGLLPKKCPDGSTSYAYQPKSTTTTCGNWVGTPSPNQYTYRELLDKGYLAPLSSSGFNFSTIDRSTQTRLIYNPSSKVFVETEDPTTARYKGTWIKNQGLAGVNMFDLKGDDKQASLITAVRRGLGMR</sequence>
<dbReference type="GO" id="GO:0008843">
    <property type="term" value="F:endochitinase activity"/>
    <property type="evidence" value="ECO:0007669"/>
    <property type="project" value="UniProtKB-EC"/>
</dbReference>
<evidence type="ECO:0000256" key="2">
    <source>
        <dbReference type="ARBA" id="ARBA00022801"/>
    </source>
</evidence>
<dbReference type="InterPro" id="IPR017853">
    <property type="entry name" value="GH"/>
</dbReference>
<dbReference type="SMART" id="SM00636">
    <property type="entry name" value="Glyco_18"/>
    <property type="match status" value="1"/>
</dbReference>
<evidence type="ECO:0000256" key="3">
    <source>
        <dbReference type="ARBA" id="ARBA00023024"/>
    </source>
</evidence>
<dbReference type="EMBL" id="FMSP01000003">
    <property type="protein sequence ID" value="SCV68013.1"/>
    <property type="molecule type" value="Genomic_DNA"/>
</dbReference>